<accession>A0A9W6IM94</accession>
<protein>
    <recommendedName>
        <fullName evidence="5">DUF885 domain-containing protein</fullName>
    </recommendedName>
</protein>
<dbReference type="InterPro" id="IPR010281">
    <property type="entry name" value="DUF885"/>
</dbReference>
<reference evidence="3" key="2">
    <citation type="submission" date="2023-01" db="EMBL/GenBank/DDBJ databases">
        <authorList>
            <person name="Sun Q."/>
            <person name="Evtushenko L."/>
        </authorList>
    </citation>
    <scope>NUCLEOTIDE SEQUENCE</scope>
    <source>
        <strain evidence="3">VKM B-1513</strain>
    </source>
</reference>
<dbReference type="PANTHER" id="PTHR33361:SF16">
    <property type="entry name" value="DUF885 DOMAIN-CONTAINING PROTEIN"/>
    <property type="match status" value="1"/>
</dbReference>
<dbReference type="AlphaFoldDB" id="A0A9W6IM94"/>
<feature type="region of interest" description="Disordered" evidence="1">
    <location>
        <begin position="20"/>
        <end position="59"/>
    </location>
</feature>
<evidence type="ECO:0000256" key="1">
    <source>
        <dbReference type="SAM" id="MobiDB-lite"/>
    </source>
</evidence>
<dbReference type="PANTHER" id="PTHR33361">
    <property type="entry name" value="GLR0591 PROTEIN"/>
    <property type="match status" value="1"/>
</dbReference>
<keyword evidence="4" id="KW-1185">Reference proteome</keyword>
<dbReference type="EMBL" id="BSFE01000002">
    <property type="protein sequence ID" value="GLK51531.1"/>
    <property type="molecule type" value="Genomic_DNA"/>
</dbReference>
<dbReference type="Pfam" id="PF05960">
    <property type="entry name" value="DUF885"/>
    <property type="match status" value="1"/>
</dbReference>
<gene>
    <name evidence="3" type="ORF">GCM10017621_10390</name>
</gene>
<evidence type="ECO:0000313" key="4">
    <source>
        <dbReference type="Proteomes" id="UP001143486"/>
    </source>
</evidence>
<evidence type="ECO:0000313" key="3">
    <source>
        <dbReference type="EMBL" id="GLK51531.1"/>
    </source>
</evidence>
<feature type="compositionally biased region" description="Polar residues" evidence="1">
    <location>
        <begin position="38"/>
        <end position="53"/>
    </location>
</feature>
<evidence type="ECO:0008006" key="5">
    <source>
        <dbReference type="Google" id="ProtNLM"/>
    </source>
</evidence>
<evidence type="ECO:0000256" key="2">
    <source>
        <dbReference type="SAM" id="SignalP"/>
    </source>
</evidence>
<name>A0A9W6IM94_9PROT</name>
<comment type="caution">
    <text evidence="3">The sequence shown here is derived from an EMBL/GenBank/DDBJ whole genome shotgun (WGS) entry which is preliminary data.</text>
</comment>
<sequence length="633" mass="71543">MTWLAGASALALLAACSQPAGDHSAAGQTPAGADRPESGSTNAEAAGETSQTADAAETESERLNAWFDEVFEANLARSPMYQTYLGRKTDYERWNDASPEFEAESYEIGQANLAHMRENFDFDALDESAQLSWRLFEYDAERSEAGWRWRDHGYTFTPRSGPHMNTPTFLINNHRVDTLSDAEAYVARLEGMGDYLDQNIANSRRSAELGILTPRWTYEPMIATARNVITGAPFDDSGEDSPLMADFRGKVEALDIDQAEKDRLIAEAEAALTSVVEPAYQRIIALFEEQAEIATDDDGVWKHPDGGEFYNYLLNNYTTMDLSAEEIHQLGLAEVERIHGEMRAIMDEVGFEGSLQDFFEFMRTDEQFYYPNTDEGRADYLADATALIDTMRETLPQMFNTFPEAELEVRRVEPFRENAAGKAFYQRPAPNGTRPGVYYANLRDMADMPTYQMEALAYHEGIPGHHMQLAIMQELDGVPAFRRFGGYTAYTEGWGLYTEYLPKEFGFYSDPYSDFGRLAMELWRACRLVVDTGLHYHQWTRQEAVDYLLENTPNPEGDVRNAIDRYIVYPGQANAYKVGMLEILRLRGVAEEALGEAYDIRDFHDVVLTQGAMPLAVLEERVNNWIAETRAAE</sequence>
<keyword evidence="2" id="KW-0732">Signal</keyword>
<feature type="chain" id="PRO_5040758608" description="DUF885 domain-containing protein" evidence="2">
    <location>
        <begin position="21"/>
        <end position="633"/>
    </location>
</feature>
<organism evidence="3 4">
    <name type="scientific">Maricaulis virginensis</name>
    <dbReference type="NCBI Taxonomy" id="144022"/>
    <lineage>
        <taxon>Bacteria</taxon>
        <taxon>Pseudomonadati</taxon>
        <taxon>Pseudomonadota</taxon>
        <taxon>Alphaproteobacteria</taxon>
        <taxon>Maricaulales</taxon>
        <taxon>Maricaulaceae</taxon>
        <taxon>Maricaulis</taxon>
    </lineage>
</organism>
<feature type="signal peptide" evidence="2">
    <location>
        <begin position="1"/>
        <end position="20"/>
    </location>
</feature>
<reference evidence="3" key="1">
    <citation type="journal article" date="2014" name="Int. J. Syst. Evol. Microbiol.">
        <title>Complete genome sequence of Corynebacterium casei LMG S-19264T (=DSM 44701T), isolated from a smear-ripened cheese.</title>
        <authorList>
            <consortium name="US DOE Joint Genome Institute (JGI-PGF)"/>
            <person name="Walter F."/>
            <person name="Albersmeier A."/>
            <person name="Kalinowski J."/>
            <person name="Ruckert C."/>
        </authorList>
    </citation>
    <scope>NUCLEOTIDE SEQUENCE</scope>
    <source>
        <strain evidence="3">VKM B-1513</strain>
    </source>
</reference>
<proteinExistence type="predicted"/>
<dbReference type="Proteomes" id="UP001143486">
    <property type="component" value="Unassembled WGS sequence"/>
</dbReference>